<reference evidence="2" key="2">
    <citation type="submission" date="2020-09" db="EMBL/GenBank/DDBJ databases">
        <authorList>
            <person name="Sun Q."/>
            <person name="Zhou Y."/>
        </authorList>
    </citation>
    <scope>NUCLEOTIDE SEQUENCE</scope>
    <source>
        <strain evidence="2">CGMCC 4.7299</strain>
    </source>
</reference>
<feature type="domain" description="FAD-binding" evidence="1">
    <location>
        <begin position="3"/>
        <end position="329"/>
    </location>
</feature>
<dbReference type="EMBL" id="BMMX01000001">
    <property type="protein sequence ID" value="GGK75992.1"/>
    <property type="molecule type" value="Genomic_DNA"/>
</dbReference>
<dbReference type="InterPro" id="IPR036188">
    <property type="entry name" value="FAD/NAD-bd_sf"/>
</dbReference>
<dbReference type="InterPro" id="IPR002938">
    <property type="entry name" value="FAD-bd"/>
</dbReference>
<dbReference type="PANTHER" id="PTHR42685">
    <property type="entry name" value="GERANYLGERANYL DIPHOSPHATE REDUCTASE"/>
    <property type="match status" value="1"/>
</dbReference>
<dbReference type="Proteomes" id="UP000656042">
    <property type="component" value="Unassembled WGS sequence"/>
</dbReference>
<evidence type="ECO:0000313" key="2">
    <source>
        <dbReference type="EMBL" id="GGK75992.1"/>
    </source>
</evidence>
<protein>
    <submittedName>
        <fullName evidence="2">FAD-dependent oxidoreductase</fullName>
    </submittedName>
</protein>
<dbReference type="SUPFAM" id="SSF51905">
    <property type="entry name" value="FAD/NAD(P)-binding domain"/>
    <property type="match status" value="1"/>
</dbReference>
<proteinExistence type="predicted"/>
<evidence type="ECO:0000313" key="3">
    <source>
        <dbReference type="Proteomes" id="UP000656042"/>
    </source>
</evidence>
<dbReference type="Pfam" id="PF01494">
    <property type="entry name" value="FAD_binding_3"/>
    <property type="match status" value="1"/>
</dbReference>
<dbReference type="AlphaFoldDB" id="A0A8J3BW94"/>
<dbReference type="InterPro" id="IPR050407">
    <property type="entry name" value="Geranylgeranyl_reductase"/>
</dbReference>
<accession>A0A8J3BW94</accession>
<name>A0A8J3BW94_9ACTN</name>
<dbReference type="GO" id="GO:0071949">
    <property type="term" value="F:FAD binding"/>
    <property type="evidence" value="ECO:0007669"/>
    <property type="project" value="InterPro"/>
</dbReference>
<dbReference type="PRINTS" id="PR00420">
    <property type="entry name" value="RNGMNOXGNASE"/>
</dbReference>
<dbReference type="Gene3D" id="3.50.50.60">
    <property type="entry name" value="FAD/NAD(P)-binding domain"/>
    <property type="match status" value="1"/>
</dbReference>
<reference evidence="2" key="1">
    <citation type="journal article" date="2014" name="Int. J. Syst. Evol. Microbiol.">
        <title>Complete genome sequence of Corynebacterium casei LMG S-19264T (=DSM 44701T), isolated from a smear-ripened cheese.</title>
        <authorList>
            <consortium name="US DOE Joint Genome Institute (JGI-PGF)"/>
            <person name="Walter F."/>
            <person name="Albersmeier A."/>
            <person name="Kalinowski J."/>
            <person name="Ruckert C."/>
        </authorList>
    </citation>
    <scope>NUCLEOTIDE SEQUENCE</scope>
    <source>
        <strain evidence="2">CGMCC 4.7299</strain>
    </source>
</reference>
<sequence>MDFDAIVVGARCAGAPTAMLLASAGYRVLMLERATFPRDTLSTLYIHRPGIDLLRRWGVLDRVAGTGCPPITQAVHQLGDVRIEGPSPLAYAPRRILLDAILADAAVAAGVEFRPGCTVQEVLFSEGSATGVRFRAGGATVTASAPLIIGADGMRSRVAACVGAETQTEVAPLTCVYFTFFAEVPAGFEAYGTTGRWAGSVPTNDGLTLAATYFPQDEFRAIRSDLRAAYRDCLRTVAPDLHERISAGRPADDRLYGSADQRNFLRRASGPGWALVGDAGHHKDSITARGITDAFLQAQALVDALSDGLRDGTRRQRALDTYAKRRDALVLEPYRDTLTVAGLRPLARIRQMRAIAADPARIERFFAAAAGVAGDPEPQAAVRPRIASAAG</sequence>
<keyword evidence="3" id="KW-1185">Reference proteome</keyword>
<gene>
    <name evidence="2" type="ORF">GCM10012284_07480</name>
</gene>
<dbReference type="PANTHER" id="PTHR42685:SF22">
    <property type="entry name" value="CONDITIONED MEDIUM FACTOR RECEPTOR 1"/>
    <property type="match status" value="1"/>
</dbReference>
<evidence type="ECO:0000259" key="1">
    <source>
        <dbReference type="Pfam" id="PF01494"/>
    </source>
</evidence>
<comment type="caution">
    <text evidence="2">The sequence shown here is derived from an EMBL/GenBank/DDBJ whole genome shotgun (WGS) entry which is preliminary data.</text>
</comment>
<dbReference type="RefSeq" id="WP_189077561.1">
    <property type="nucleotide sequence ID" value="NZ_BMMX01000001.1"/>
</dbReference>
<organism evidence="2 3">
    <name type="scientific">Mangrovihabitans endophyticus</name>
    <dbReference type="NCBI Taxonomy" id="1751298"/>
    <lineage>
        <taxon>Bacteria</taxon>
        <taxon>Bacillati</taxon>
        <taxon>Actinomycetota</taxon>
        <taxon>Actinomycetes</taxon>
        <taxon>Micromonosporales</taxon>
        <taxon>Micromonosporaceae</taxon>
        <taxon>Mangrovihabitans</taxon>
    </lineage>
</organism>